<evidence type="ECO:0000256" key="1">
    <source>
        <dbReference type="ARBA" id="ARBA00022596"/>
    </source>
</evidence>
<dbReference type="Proteomes" id="UP000614200">
    <property type="component" value="Unassembled WGS sequence"/>
</dbReference>
<evidence type="ECO:0000256" key="2">
    <source>
        <dbReference type="ARBA" id="ARBA00023239"/>
    </source>
</evidence>
<reference evidence="3 4" key="1">
    <citation type="submission" date="2020-11" db="EMBL/GenBank/DDBJ databases">
        <title>Fusibacter basophilias sp. nov.</title>
        <authorList>
            <person name="Qiu D."/>
        </authorList>
    </citation>
    <scope>NUCLEOTIDE SEQUENCE [LARGE SCALE GENOMIC DNA]</scope>
    <source>
        <strain evidence="3 4">Q10-2</strain>
    </source>
</reference>
<dbReference type="PANTHER" id="PTHR36566:SF1">
    <property type="entry name" value="PYRIDINIUM-3,5-BISTHIOCARBOXYLIC ACID MONONUCLEOTIDE NICKEL INSERTION PROTEIN"/>
    <property type="match status" value="1"/>
</dbReference>
<name>A0ABR9ZW94_9FIRM</name>
<sequence>MKVLYFDCTSGISGDMSLGALIDLGVDSQYLQNELLKLNITGYELIVKKIEKNNIMMTDVDVIIDEALILADPNTDDYCSVEKNRNLIHINRIIDSSTINDRAKKMSKHIFLEIALAEAKAHGKELENVYFHEIGAIDSIIDIVGVSICIAALSPDKILASELHDGSGFIKCRNGMVLPVPVPAVKNMLENANIPLVQEEVHTEMITPTGMGIIKCLAEKYQEMPQMVIHKIGYGRGKRNTGKRGAVKVVMGDLI</sequence>
<keyword evidence="1" id="KW-0533">Nickel</keyword>
<gene>
    <name evidence="3" type="ORF">ISU02_16500</name>
</gene>
<dbReference type="EMBL" id="JADKNH010000010">
    <property type="protein sequence ID" value="MBF4694715.1"/>
    <property type="molecule type" value="Genomic_DNA"/>
</dbReference>
<keyword evidence="2" id="KW-0456">Lyase</keyword>
<comment type="caution">
    <text evidence="3">The sequence shown here is derived from an EMBL/GenBank/DDBJ whole genome shotgun (WGS) entry which is preliminary data.</text>
</comment>
<dbReference type="PANTHER" id="PTHR36566">
    <property type="entry name" value="NICKEL INSERTION PROTEIN-RELATED"/>
    <property type="match status" value="1"/>
</dbReference>
<dbReference type="Pfam" id="PF01969">
    <property type="entry name" value="Ni_insertion"/>
    <property type="match status" value="1"/>
</dbReference>
<organism evidence="3 4">
    <name type="scientific">Fusibacter ferrireducens</name>
    <dbReference type="NCBI Taxonomy" id="2785058"/>
    <lineage>
        <taxon>Bacteria</taxon>
        <taxon>Bacillati</taxon>
        <taxon>Bacillota</taxon>
        <taxon>Clostridia</taxon>
        <taxon>Eubacteriales</taxon>
        <taxon>Eubacteriales Family XII. Incertae Sedis</taxon>
        <taxon>Fusibacter</taxon>
    </lineage>
</organism>
<keyword evidence="4" id="KW-1185">Reference proteome</keyword>
<protein>
    <submittedName>
        <fullName evidence="3">LarC family nickel insertion protein</fullName>
    </submittedName>
</protein>
<evidence type="ECO:0000313" key="3">
    <source>
        <dbReference type="EMBL" id="MBF4694715.1"/>
    </source>
</evidence>
<dbReference type="RefSeq" id="WP_194702953.1">
    <property type="nucleotide sequence ID" value="NZ_JADKNH010000010.1"/>
</dbReference>
<evidence type="ECO:0000313" key="4">
    <source>
        <dbReference type="Proteomes" id="UP000614200"/>
    </source>
</evidence>
<proteinExistence type="predicted"/>
<dbReference type="InterPro" id="IPR002822">
    <property type="entry name" value="Ni_insertion"/>
</dbReference>
<accession>A0ABR9ZW94</accession>